<organism evidence="1 2">
    <name type="scientific">Rhodotorula graminis (strain WP1)</name>
    <dbReference type="NCBI Taxonomy" id="578459"/>
    <lineage>
        <taxon>Eukaryota</taxon>
        <taxon>Fungi</taxon>
        <taxon>Dikarya</taxon>
        <taxon>Basidiomycota</taxon>
        <taxon>Pucciniomycotina</taxon>
        <taxon>Microbotryomycetes</taxon>
        <taxon>Sporidiobolales</taxon>
        <taxon>Sporidiobolaceae</taxon>
        <taxon>Rhodotorula</taxon>
    </lineage>
</organism>
<accession>A0A0P9EFP8</accession>
<sequence>MPVKTPAQNKAKKTAEQSGYVEWTVFYKTEKERLKAEHPEFDGRKIQALCGEAYRKQKEEAVARQDE</sequence>
<protein>
    <submittedName>
        <fullName evidence="1">Uncharacterized protein</fullName>
    </submittedName>
</protein>
<dbReference type="RefSeq" id="XP_018268233.1">
    <property type="nucleotide sequence ID" value="XM_018414915.1"/>
</dbReference>
<dbReference type="Proteomes" id="UP000053890">
    <property type="component" value="Unassembled WGS sequence"/>
</dbReference>
<reference evidence="1 2" key="1">
    <citation type="journal article" date="2015" name="Front. Microbiol.">
        <title>Genome sequence of the plant growth promoting endophytic yeast Rhodotorula graminis WP1.</title>
        <authorList>
            <person name="Firrincieli A."/>
            <person name="Otillar R."/>
            <person name="Salamov A."/>
            <person name="Schmutz J."/>
            <person name="Khan Z."/>
            <person name="Redman R.S."/>
            <person name="Fleck N.D."/>
            <person name="Lindquist E."/>
            <person name="Grigoriev I.V."/>
            <person name="Doty S.L."/>
        </authorList>
    </citation>
    <scope>NUCLEOTIDE SEQUENCE [LARGE SCALE GENOMIC DNA]</scope>
    <source>
        <strain evidence="1 2">WP1</strain>
    </source>
</reference>
<proteinExistence type="predicted"/>
<name>A0A0P9EFP8_RHOGW</name>
<dbReference type="AlphaFoldDB" id="A0A0P9EFP8"/>
<gene>
    <name evidence="1" type="ORF">RHOBADRAFT_47027</name>
</gene>
<evidence type="ECO:0000313" key="2">
    <source>
        <dbReference type="Proteomes" id="UP000053890"/>
    </source>
</evidence>
<dbReference type="EMBL" id="KQ474088">
    <property type="protein sequence ID" value="KPV72184.1"/>
    <property type="molecule type" value="Genomic_DNA"/>
</dbReference>
<dbReference type="GeneID" id="28975363"/>
<keyword evidence="2" id="KW-1185">Reference proteome</keyword>
<evidence type="ECO:0000313" key="1">
    <source>
        <dbReference type="EMBL" id="KPV72184.1"/>
    </source>
</evidence>